<name>A0A5P2D9V9_STRVZ</name>
<protein>
    <submittedName>
        <fullName evidence="1">Uncharacterized protein</fullName>
    </submittedName>
</protein>
<dbReference type="RefSeq" id="WP_150211683.1">
    <property type="nucleotide sequence ID" value="NZ_CP029190.1"/>
</dbReference>
<dbReference type="OrthoDB" id="4317373at2"/>
<gene>
    <name evidence="1" type="ORF">DEJ50_33035</name>
</gene>
<evidence type="ECO:0000313" key="2">
    <source>
        <dbReference type="Proteomes" id="UP000325211"/>
    </source>
</evidence>
<evidence type="ECO:0000313" key="1">
    <source>
        <dbReference type="EMBL" id="QES51944.1"/>
    </source>
</evidence>
<sequence>MSKIVVVYEFDKPVTAHTPGGSSRATERHVLRVHAAPAAPGMTAVPGPRTFCGKDTFAMESASWKPSEHPTSSWFTPKHASLVCPACDDAVGSG</sequence>
<dbReference type="AlphaFoldDB" id="A0A5P2D9V9"/>
<accession>A0A5P2D9V9</accession>
<dbReference type="EMBL" id="CP029190">
    <property type="protein sequence ID" value="QES51944.1"/>
    <property type="molecule type" value="Genomic_DNA"/>
</dbReference>
<dbReference type="Proteomes" id="UP000325211">
    <property type="component" value="Chromosome"/>
</dbReference>
<organism evidence="1 2">
    <name type="scientific">Streptomyces venezuelae</name>
    <dbReference type="NCBI Taxonomy" id="54571"/>
    <lineage>
        <taxon>Bacteria</taxon>
        <taxon>Bacillati</taxon>
        <taxon>Actinomycetota</taxon>
        <taxon>Actinomycetes</taxon>
        <taxon>Kitasatosporales</taxon>
        <taxon>Streptomycetaceae</taxon>
        <taxon>Streptomyces</taxon>
    </lineage>
</organism>
<proteinExistence type="predicted"/>
<reference evidence="1 2" key="1">
    <citation type="submission" date="2018-05" db="EMBL/GenBank/DDBJ databases">
        <title>Streptomyces venezuelae.</title>
        <authorList>
            <person name="Kim W."/>
            <person name="Lee N."/>
            <person name="Cho B.-K."/>
        </authorList>
    </citation>
    <scope>NUCLEOTIDE SEQUENCE [LARGE SCALE GENOMIC DNA]</scope>
    <source>
        <strain evidence="1 2">ATCC 21782</strain>
    </source>
</reference>